<keyword evidence="4" id="KW-0031">Aminopeptidase</keyword>
<keyword evidence="4" id="KW-0645">Protease</keyword>
<dbReference type="SMART" id="SM00595">
    <property type="entry name" value="MADF"/>
    <property type="match status" value="1"/>
</dbReference>
<dbReference type="GO" id="GO:0042277">
    <property type="term" value="F:peptide binding"/>
    <property type="evidence" value="ECO:0007669"/>
    <property type="project" value="TreeGrafter"/>
</dbReference>
<name>E2AXA4_CAMFO</name>
<feature type="domain" description="MADF" evidence="3">
    <location>
        <begin position="41"/>
        <end position="138"/>
    </location>
</feature>
<dbReference type="GO" id="GO:0016020">
    <property type="term" value="C:membrane"/>
    <property type="evidence" value="ECO:0007669"/>
    <property type="project" value="TreeGrafter"/>
</dbReference>
<dbReference type="PANTHER" id="PTHR11533">
    <property type="entry name" value="PROTEASE M1 ZINC METALLOPROTEASE"/>
    <property type="match status" value="1"/>
</dbReference>
<proteinExistence type="inferred from homology"/>
<sequence length="482" mass="57607">MSDHLNYCNTIANLSDKISTDCNNGCESASNDIDEKSGDELLIELYRERPFLYDKNNTSFKDCLMKQNAWIEISKIMTQINGDIYTPSYCQKRCISLRDQYSREKRKAETELKNGSAAAKSTRFTFFSQLAFLDHVIKRRRRYTNCAKFHSSIIVDEDSTYESQSATNESSNEENENVYKQHVHNIKNVKKENELPKLKKRKVNETRELEQTLVQMNHRISNYMETKVSTADDAFMEFIKVQFKNIPEQEKNIRRKMIMDVLTLPLEKFNDRKATTSDHLWNAMQSMMIELDFNYKLKSIMDSWAMQRRFPILDVMRDYSRNVVIISVQFNNTLDEEQYYIPVTYTTESNLNFIITCTNIWLTPSDSKIEFFLEKNQWIIFNLQQAGYYRVYYDTENWRKIARYLNSEEYENIHVLNRAQIIDDAFHFAIEKKLDFSIFWELANYLSREKEYIVWYPMIKAFEFLSHFIPLLEFYPDFKVRL</sequence>
<dbReference type="OrthoDB" id="7552523at2759"/>
<dbReference type="Proteomes" id="UP000000311">
    <property type="component" value="Unassembled WGS sequence"/>
</dbReference>
<dbReference type="GO" id="GO:0005737">
    <property type="term" value="C:cytoplasm"/>
    <property type="evidence" value="ECO:0007669"/>
    <property type="project" value="TreeGrafter"/>
</dbReference>
<evidence type="ECO:0000256" key="2">
    <source>
        <dbReference type="SAM" id="Coils"/>
    </source>
</evidence>
<dbReference type="GO" id="GO:0043171">
    <property type="term" value="P:peptide catabolic process"/>
    <property type="evidence" value="ECO:0007669"/>
    <property type="project" value="TreeGrafter"/>
</dbReference>
<dbReference type="GO" id="GO:0070006">
    <property type="term" value="F:metalloaminopeptidase activity"/>
    <property type="evidence" value="ECO:0007669"/>
    <property type="project" value="TreeGrafter"/>
</dbReference>
<protein>
    <submittedName>
        <fullName evidence="4">Aminopeptidase N</fullName>
    </submittedName>
</protein>
<evidence type="ECO:0000313" key="4">
    <source>
        <dbReference type="EMBL" id="EFN61938.1"/>
    </source>
</evidence>
<evidence type="ECO:0000259" key="3">
    <source>
        <dbReference type="PROSITE" id="PS51029"/>
    </source>
</evidence>
<dbReference type="Pfam" id="PF10545">
    <property type="entry name" value="MADF_DNA_bdg"/>
    <property type="match status" value="1"/>
</dbReference>
<feature type="coiled-coil region" evidence="2">
    <location>
        <begin position="172"/>
        <end position="208"/>
    </location>
</feature>
<dbReference type="InParanoid" id="E2AXA4"/>
<dbReference type="GO" id="GO:0006508">
    <property type="term" value="P:proteolysis"/>
    <property type="evidence" value="ECO:0007669"/>
    <property type="project" value="TreeGrafter"/>
</dbReference>
<comment type="similarity">
    <text evidence="1">Belongs to the peptidase M1 family.</text>
</comment>
<gene>
    <name evidence="4" type="ORF">EAG_01144</name>
</gene>
<dbReference type="GO" id="GO:0008270">
    <property type="term" value="F:zinc ion binding"/>
    <property type="evidence" value="ECO:0007669"/>
    <property type="project" value="TreeGrafter"/>
</dbReference>
<dbReference type="PROSITE" id="PS51029">
    <property type="entry name" value="MADF"/>
    <property type="match status" value="1"/>
</dbReference>
<accession>E2AXA4</accession>
<evidence type="ECO:0000256" key="1">
    <source>
        <dbReference type="ARBA" id="ARBA00010136"/>
    </source>
</evidence>
<dbReference type="Pfam" id="PF11838">
    <property type="entry name" value="ERAP1_C"/>
    <property type="match status" value="1"/>
</dbReference>
<dbReference type="EMBL" id="GL443546">
    <property type="protein sequence ID" value="EFN61938.1"/>
    <property type="molecule type" value="Genomic_DNA"/>
</dbReference>
<dbReference type="InterPro" id="IPR024571">
    <property type="entry name" value="ERAP1-like_C_dom"/>
</dbReference>
<dbReference type="Gene3D" id="1.25.50.20">
    <property type="match status" value="1"/>
</dbReference>
<dbReference type="Gene3D" id="2.60.40.1910">
    <property type="match status" value="1"/>
</dbReference>
<dbReference type="InterPro" id="IPR050344">
    <property type="entry name" value="Peptidase_M1_aminopeptidases"/>
</dbReference>
<dbReference type="AlphaFoldDB" id="E2AXA4"/>
<dbReference type="InterPro" id="IPR006578">
    <property type="entry name" value="MADF-dom"/>
</dbReference>
<keyword evidence="4" id="KW-0378">Hydrolase</keyword>
<reference evidence="4 5" key="1">
    <citation type="journal article" date="2010" name="Science">
        <title>Genomic comparison of the ants Camponotus floridanus and Harpegnathos saltator.</title>
        <authorList>
            <person name="Bonasio R."/>
            <person name="Zhang G."/>
            <person name="Ye C."/>
            <person name="Mutti N.S."/>
            <person name="Fang X."/>
            <person name="Qin N."/>
            <person name="Donahue G."/>
            <person name="Yang P."/>
            <person name="Li Q."/>
            <person name="Li C."/>
            <person name="Zhang P."/>
            <person name="Huang Z."/>
            <person name="Berger S.L."/>
            <person name="Reinberg D."/>
            <person name="Wang J."/>
            <person name="Liebig J."/>
        </authorList>
    </citation>
    <scope>NUCLEOTIDE SEQUENCE [LARGE SCALE GENOMIC DNA]</scope>
    <source>
        <strain evidence="5">C129</strain>
    </source>
</reference>
<keyword evidence="2" id="KW-0175">Coiled coil</keyword>
<evidence type="ECO:0000313" key="5">
    <source>
        <dbReference type="Proteomes" id="UP000000311"/>
    </source>
</evidence>
<dbReference type="PANTHER" id="PTHR11533:SF301">
    <property type="entry name" value="AMINOPEPTIDASE"/>
    <property type="match status" value="1"/>
</dbReference>
<dbReference type="GO" id="GO:0005615">
    <property type="term" value="C:extracellular space"/>
    <property type="evidence" value="ECO:0007669"/>
    <property type="project" value="TreeGrafter"/>
</dbReference>
<keyword evidence="5" id="KW-1185">Reference proteome</keyword>
<organism evidence="5">
    <name type="scientific">Camponotus floridanus</name>
    <name type="common">Florida carpenter ant</name>
    <dbReference type="NCBI Taxonomy" id="104421"/>
    <lineage>
        <taxon>Eukaryota</taxon>
        <taxon>Metazoa</taxon>
        <taxon>Ecdysozoa</taxon>
        <taxon>Arthropoda</taxon>
        <taxon>Hexapoda</taxon>
        <taxon>Insecta</taxon>
        <taxon>Pterygota</taxon>
        <taxon>Neoptera</taxon>
        <taxon>Endopterygota</taxon>
        <taxon>Hymenoptera</taxon>
        <taxon>Apocrita</taxon>
        <taxon>Aculeata</taxon>
        <taxon>Formicoidea</taxon>
        <taxon>Formicidae</taxon>
        <taxon>Formicinae</taxon>
        <taxon>Camponotus</taxon>
    </lineage>
</organism>